<keyword evidence="3 6" id="KW-0863">Zinc-finger</keyword>
<feature type="domain" description="C2H2-type" evidence="8">
    <location>
        <begin position="208"/>
        <end position="238"/>
    </location>
</feature>
<keyword evidence="4" id="KW-0862">Zinc</keyword>
<feature type="domain" description="C2H2-type" evidence="8">
    <location>
        <begin position="356"/>
        <end position="383"/>
    </location>
</feature>
<feature type="domain" description="C2H2-type" evidence="8">
    <location>
        <begin position="240"/>
        <end position="267"/>
    </location>
</feature>
<evidence type="ECO:0000313" key="10">
    <source>
        <dbReference type="Proteomes" id="UP001148838"/>
    </source>
</evidence>
<dbReference type="InterPro" id="IPR036236">
    <property type="entry name" value="Znf_C2H2_sf"/>
</dbReference>
<feature type="compositionally biased region" description="Polar residues" evidence="7">
    <location>
        <begin position="461"/>
        <end position="472"/>
    </location>
</feature>
<dbReference type="EMBL" id="JAJSOF020000037">
    <property type="protein sequence ID" value="KAJ4427942.1"/>
    <property type="molecule type" value="Genomic_DNA"/>
</dbReference>
<feature type="non-terminal residue" evidence="9">
    <location>
        <position position="1"/>
    </location>
</feature>
<feature type="domain" description="C2H2-type" evidence="8">
    <location>
        <begin position="151"/>
        <end position="179"/>
    </location>
</feature>
<dbReference type="PANTHER" id="PTHR14003">
    <property type="entry name" value="TRANSCRIPTIONAL REPRESSOR PROTEIN YY"/>
    <property type="match status" value="1"/>
</dbReference>
<comment type="caution">
    <text evidence="9">The sequence shown here is derived from an EMBL/GenBank/DDBJ whole genome shotgun (WGS) entry which is preliminary data.</text>
</comment>
<protein>
    <recommendedName>
        <fullName evidence="8">C2H2-type domain-containing protein</fullName>
    </recommendedName>
</protein>
<dbReference type="SMART" id="SM00355">
    <property type="entry name" value="ZnF_C2H2"/>
    <property type="match status" value="10"/>
</dbReference>
<dbReference type="PANTHER" id="PTHR14003:SF23">
    <property type="entry name" value="ZINC FINGER PROTEIN 143"/>
    <property type="match status" value="1"/>
</dbReference>
<feature type="domain" description="C2H2-type" evidence="8">
    <location>
        <begin position="328"/>
        <end position="355"/>
    </location>
</feature>
<dbReference type="Pfam" id="PF00096">
    <property type="entry name" value="zf-C2H2"/>
    <property type="match status" value="7"/>
</dbReference>
<dbReference type="PROSITE" id="PS50157">
    <property type="entry name" value="ZINC_FINGER_C2H2_2"/>
    <property type="match status" value="10"/>
</dbReference>
<name>A0ABQ8S223_PERAM</name>
<evidence type="ECO:0000256" key="6">
    <source>
        <dbReference type="PROSITE-ProRule" id="PRU00042"/>
    </source>
</evidence>
<dbReference type="PROSITE" id="PS00028">
    <property type="entry name" value="ZINC_FINGER_C2H2_1"/>
    <property type="match status" value="8"/>
</dbReference>
<evidence type="ECO:0000256" key="2">
    <source>
        <dbReference type="ARBA" id="ARBA00022737"/>
    </source>
</evidence>
<evidence type="ECO:0000256" key="7">
    <source>
        <dbReference type="SAM" id="MobiDB-lite"/>
    </source>
</evidence>
<dbReference type="InterPro" id="IPR013087">
    <property type="entry name" value="Znf_C2H2_type"/>
</dbReference>
<accession>A0ABQ8S223</accession>
<sequence length="571" mass="63952">LIPTATSRPELRGRLRATSERIKKLEEASQVVDPTQYTCNACQRNFTSLLGLRRHQKFCQGSTATSTEEVAVTKVETVEHVAEQSQESELDVGAPTDPLATDVMDSALRDKMKGVMLTKVNELIDETTATGPGKCHCCGEDLETAHLGGDFECVDCAKNFKLKSSLERHRRVIHLEGDTYSCPECEARCPDKGTLARHMYTHTGLKPYSCTRCEKQFSRKYHLERHVIQTGCDGNPRPSHPCQVCGRMFSRKDNLREHLRAHAGQVKRKKKYNCQHCNKEFHGTTLLQIHMRTHTGEKPYQCDFCSKGFPSSGAMKKHRRMHTGERPYECKECLAKFAAKETLNRHVRTHTGVKPHSCQFCGKSFIQASQLRAHIFHHTARYCFTFAHILQEPPRSCDECGRAFIRQDCLLRHMRTKHRDMLEEILAEAEKKKLQQQLLAAAGGGDVGPVPPSRDPVPTAATASVEPSTGTLGESALADSVRELLTLLVDEATLKAFGWPSAPVDRLLEAVIRRCGHQPVGAGDDLPYTDRLRENAKLLFTVVIDDSAVKTLLNNQTVDEVILHVLRLAKS</sequence>
<feature type="domain" description="C2H2-type" evidence="8">
    <location>
        <begin position="37"/>
        <end position="64"/>
    </location>
</feature>
<keyword evidence="10" id="KW-1185">Reference proteome</keyword>
<keyword evidence="1" id="KW-0479">Metal-binding</keyword>
<evidence type="ECO:0000259" key="8">
    <source>
        <dbReference type="PROSITE" id="PS50157"/>
    </source>
</evidence>
<evidence type="ECO:0000256" key="3">
    <source>
        <dbReference type="ARBA" id="ARBA00022771"/>
    </source>
</evidence>
<dbReference type="Pfam" id="PF13894">
    <property type="entry name" value="zf-C2H2_4"/>
    <property type="match status" value="1"/>
</dbReference>
<keyword evidence="2" id="KW-0677">Repeat</keyword>
<feature type="domain" description="C2H2-type" evidence="8">
    <location>
        <begin position="300"/>
        <end position="327"/>
    </location>
</feature>
<feature type="region of interest" description="Disordered" evidence="7">
    <location>
        <begin position="440"/>
        <end position="472"/>
    </location>
</feature>
<proteinExistence type="predicted"/>
<keyword evidence="5" id="KW-0539">Nucleus</keyword>
<evidence type="ECO:0000256" key="4">
    <source>
        <dbReference type="ARBA" id="ARBA00022833"/>
    </source>
</evidence>
<feature type="domain" description="C2H2-type" evidence="8">
    <location>
        <begin position="272"/>
        <end position="299"/>
    </location>
</feature>
<dbReference type="Proteomes" id="UP001148838">
    <property type="component" value="Unassembled WGS sequence"/>
</dbReference>
<dbReference type="Gene3D" id="3.30.160.60">
    <property type="entry name" value="Classic Zinc Finger"/>
    <property type="match status" value="9"/>
</dbReference>
<gene>
    <name evidence="9" type="ORF">ANN_23952</name>
</gene>
<feature type="domain" description="C2H2-type" evidence="8">
    <location>
        <begin position="395"/>
        <end position="418"/>
    </location>
</feature>
<evidence type="ECO:0000313" key="9">
    <source>
        <dbReference type="EMBL" id="KAJ4427942.1"/>
    </source>
</evidence>
<evidence type="ECO:0000256" key="1">
    <source>
        <dbReference type="ARBA" id="ARBA00022723"/>
    </source>
</evidence>
<reference evidence="9 10" key="1">
    <citation type="journal article" date="2022" name="Allergy">
        <title>Genome assembly and annotation of Periplaneta americana reveal a comprehensive cockroach allergen profile.</title>
        <authorList>
            <person name="Wang L."/>
            <person name="Xiong Q."/>
            <person name="Saelim N."/>
            <person name="Wang L."/>
            <person name="Nong W."/>
            <person name="Wan A.T."/>
            <person name="Shi M."/>
            <person name="Liu X."/>
            <person name="Cao Q."/>
            <person name="Hui J.H.L."/>
            <person name="Sookrung N."/>
            <person name="Leung T.F."/>
            <person name="Tungtrongchitr A."/>
            <person name="Tsui S.K.W."/>
        </authorList>
    </citation>
    <scope>NUCLEOTIDE SEQUENCE [LARGE SCALE GENOMIC DNA]</scope>
    <source>
        <strain evidence="9">PWHHKU_190912</strain>
    </source>
</reference>
<feature type="domain" description="C2H2-type" evidence="8">
    <location>
        <begin position="180"/>
        <end position="207"/>
    </location>
</feature>
<dbReference type="SUPFAM" id="SSF57667">
    <property type="entry name" value="beta-beta-alpha zinc fingers"/>
    <property type="match status" value="6"/>
</dbReference>
<evidence type="ECO:0000256" key="5">
    <source>
        <dbReference type="ARBA" id="ARBA00023242"/>
    </source>
</evidence>
<organism evidence="9 10">
    <name type="scientific">Periplaneta americana</name>
    <name type="common">American cockroach</name>
    <name type="synonym">Blatta americana</name>
    <dbReference type="NCBI Taxonomy" id="6978"/>
    <lineage>
        <taxon>Eukaryota</taxon>
        <taxon>Metazoa</taxon>
        <taxon>Ecdysozoa</taxon>
        <taxon>Arthropoda</taxon>
        <taxon>Hexapoda</taxon>
        <taxon>Insecta</taxon>
        <taxon>Pterygota</taxon>
        <taxon>Neoptera</taxon>
        <taxon>Polyneoptera</taxon>
        <taxon>Dictyoptera</taxon>
        <taxon>Blattodea</taxon>
        <taxon>Blattoidea</taxon>
        <taxon>Blattidae</taxon>
        <taxon>Blattinae</taxon>
        <taxon>Periplaneta</taxon>
    </lineage>
</organism>